<accession>A0A975DJK6</accession>
<reference evidence="8" key="1">
    <citation type="submission" date="2021-03" db="EMBL/GenBank/DDBJ databases">
        <title>Complete Genome of Pseudoalteromonas xiamenensis STKMTI.2, a new potential marine bacterium producing anti-Vibrio compounds.</title>
        <authorList>
            <person name="Handayani D.P."/>
            <person name="Isnansetyo A."/>
            <person name="Istiqomah I."/>
            <person name="Jumina J."/>
        </authorList>
    </citation>
    <scope>NUCLEOTIDE SEQUENCE</scope>
    <source>
        <strain evidence="8">STKMTI.2</strain>
    </source>
</reference>
<keyword evidence="4 7" id="KW-0812">Transmembrane</keyword>
<dbReference type="Gene3D" id="1.10.1760.20">
    <property type="match status" value="1"/>
</dbReference>
<evidence type="ECO:0000256" key="3">
    <source>
        <dbReference type="ARBA" id="ARBA00022475"/>
    </source>
</evidence>
<dbReference type="GO" id="GO:0005886">
    <property type="term" value="C:plasma membrane"/>
    <property type="evidence" value="ECO:0007669"/>
    <property type="project" value="UniProtKB-SubCell"/>
</dbReference>
<name>A0A975DJK6_9GAMM</name>
<feature type="transmembrane region" description="Helical" evidence="7">
    <location>
        <begin position="20"/>
        <end position="37"/>
    </location>
</feature>
<evidence type="ECO:0000256" key="2">
    <source>
        <dbReference type="ARBA" id="ARBA00022448"/>
    </source>
</evidence>
<feature type="transmembrane region" description="Helical" evidence="7">
    <location>
        <begin position="116"/>
        <end position="138"/>
    </location>
</feature>
<dbReference type="Proteomes" id="UP000664904">
    <property type="component" value="Chromosome"/>
</dbReference>
<evidence type="ECO:0000256" key="5">
    <source>
        <dbReference type="ARBA" id="ARBA00022989"/>
    </source>
</evidence>
<feature type="transmembrane region" description="Helical" evidence="7">
    <location>
        <begin position="158"/>
        <end position="181"/>
    </location>
</feature>
<evidence type="ECO:0000313" key="8">
    <source>
        <dbReference type="EMBL" id="QTH72824.1"/>
    </source>
</evidence>
<sequence length="199" mass="22963">MFCLTFEKRAYTLLLARPERQTGVLAISVILACLWQIKAGILPELNIHILGITAATLVLGFRLSMLTSTIALLITLLTQNYTIDSFGNAWMFSVILPVFFSYGLYLLIYRLLLHHFFVYIFVGAFIAGGMTAAFRIISSSLYFFYTGVYDWQTLSDNYLYFSVIMWFPEAMLNGMAITLLITYRPHWVKTFYDKEYLNK</sequence>
<feature type="transmembrane region" description="Helical" evidence="7">
    <location>
        <begin position="49"/>
        <end position="77"/>
    </location>
</feature>
<comment type="subcellular location">
    <subcellularLocation>
        <location evidence="1">Cell membrane</location>
        <topology evidence="1">Multi-pass membrane protein</topology>
    </subcellularLocation>
</comment>
<protein>
    <submittedName>
        <fullName evidence="8">Energy-coupling factor ABC transporter permease</fullName>
    </submittedName>
</protein>
<dbReference type="Pfam" id="PF01891">
    <property type="entry name" value="CbiM"/>
    <property type="match status" value="1"/>
</dbReference>
<evidence type="ECO:0000256" key="7">
    <source>
        <dbReference type="SAM" id="Phobius"/>
    </source>
</evidence>
<evidence type="ECO:0000313" key="9">
    <source>
        <dbReference type="Proteomes" id="UP000664904"/>
    </source>
</evidence>
<dbReference type="InterPro" id="IPR002751">
    <property type="entry name" value="CbiM/NikMN"/>
</dbReference>
<keyword evidence="3" id="KW-1003">Cell membrane</keyword>
<keyword evidence="9" id="KW-1185">Reference proteome</keyword>
<evidence type="ECO:0000256" key="6">
    <source>
        <dbReference type="ARBA" id="ARBA00023136"/>
    </source>
</evidence>
<keyword evidence="6 7" id="KW-0472">Membrane</keyword>
<keyword evidence="2" id="KW-0813">Transport</keyword>
<organism evidence="8 9">
    <name type="scientific">Pseudoalteromonas xiamenensis</name>
    <dbReference type="NCBI Taxonomy" id="882626"/>
    <lineage>
        <taxon>Bacteria</taxon>
        <taxon>Pseudomonadati</taxon>
        <taxon>Pseudomonadota</taxon>
        <taxon>Gammaproteobacteria</taxon>
        <taxon>Alteromonadales</taxon>
        <taxon>Pseudoalteromonadaceae</taxon>
        <taxon>Pseudoalteromonas</taxon>
    </lineage>
</organism>
<evidence type="ECO:0000256" key="1">
    <source>
        <dbReference type="ARBA" id="ARBA00004651"/>
    </source>
</evidence>
<dbReference type="GO" id="GO:0000041">
    <property type="term" value="P:transition metal ion transport"/>
    <property type="evidence" value="ECO:0007669"/>
    <property type="project" value="InterPro"/>
</dbReference>
<dbReference type="KEGG" id="pxi:J5O05_02035"/>
<feature type="transmembrane region" description="Helical" evidence="7">
    <location>
        <begin position="89"/>
        <end position="109"/>
    </location>
</feature>
<dbReference type="AlphaFoldDB" id="A0A975DJK6"/>
<proteinExistence type="predicted"/>
<keyword evidence="5 7" id="KW-1133">Transmembrane helix</keyword>
<evidence type="ECO:0000256" key="4">
    <source>
        <dbReference type="ARBA" id="ARBA00022692"/>
    </source>
</evidence>
<dbReference type="EMBL" id="CP072133">
    <property type="protein sequence ID" value="QTH72824.1"/>
    <property type="molecule type" value="Genomic_DNA"/>
</dbReference>
<gene>
    <name evidence="8" type="ORF">J5O05_02035</name>
</gene>